<keyword evidence="1" id="KW-1133">Transmembrane helix</keyword>
<reference evidence="2" key="1">
    <citation type="submission" date="2016-04" db="EMBL/GenBank/DDBJ databases">
        <authorList>
            <person name="Evans L.H."/>
            <person name="Alamgir A."/>
            <person name="Owens N."/>
            <person name="Weber N.D."/>
            <person name="Virtaneva K."/>
            <person name="Barbian K."/>
            <person name="Babar A."/>
            <person name="Rosenke K."/>
        </authorList>
    </citation>
    <scope>NUCLEOTIDE SEQUENCE</scope>
    <source>
        <strain evidence="2">86-1</strain>
    </source>
</reference>
<keyword evidence="1" id="KW-0472">Membrane</keyword>
<accession>A0A212IYK5</accession>
<dbReference type="RefSeq" id="WP_296938471.1">
    <property type="nucleotide sequence ID" value="NZ_LT599032.1"/>
</dbReference>
<dbReference type="AlphaFoldDB" id="A0A212IYK5"/>
<protein>
    <submittedName>
        <fullName evidence="2">Uncharacterized protein</fullName>
    </submittedName>
</protein>
<evidence type="ECO:0000256" key="1">
    <source>
        <dbReference type="SAM" id="Phobius"/>
    </source>
</evidence>
<name>A0A212IYK5_9BACT</name>
<feature type="transmembrane region" description="Helical" evidence="1">
    <location>
        <begin position="12"/>
        <end position="31"/>
    </location>
</feature>
<sequence>MNKVLAFITNNSTILLGILAGTIIGFVYWFYFACYWGTYPLSAECWVNCSYGALIGGFASSLVDNKEI</sequence>
<evidence type="ECO:0000313" key="2">
    <source>
        <dbReference type="EMBL" id="SBV92313.1"/>
    </source>
</evidence>
<keyword evidence="1" id="KW-0812">Transmembrane</keyword>
<proteinExistence type="predicted"/>
<organism evidence="2">
    <name type="scientific">uncultured Dysgonomonas sp</name>
    <dbReference type="NCBI Taxonomy" id="206096"/>
    <lineage>
        <taxon>Bacteria</taxon>
        <taxon>Pseudomonadati</taxon>
        <taxon>Bacteroidota</taxon>
        <taxon>Bacteroidia</taxon>
        <taxon>Bacteroidales</taxon>
        <taxon>Dysgonomonadaceae</taxon>
        <taxon>Dysgonomonas</taxon>
        <taxon>environmental samples</taxon>
    </lineage>
</organism>
<dbReference type="EMBL" id="FLUM01000001">
    <property type="protein sequence ID" value="SBV92313.1"/>
    <property type="molecule type" value="Genomic_DNA"/>
</dbReference>
<gene>
    <name evidence="2" type="ORF">KL86DYS1_10577</name>
</gene>